<accession>A0A330L8C9</accession>
<evidence type="ECO:0000313" key="2">
    <source>
        <dbReference type="EMBL" id="SPP65236.1"/>
    </source>
</evidence>
<name>A0A330L8C9_9BACT</name>
<gene>
    <name evidence="2" type="ORF">NITLEN_30150</name>
</gene>
<feature type="region of interest" description="Disordered" evidence="1">
    <location>
        <begin position="1"/>
        <end position="73"/>
    </location>
</feature>
<protein>
    <submittedName>
        <fullName evidence="2">Uncharacterized protein</fullName>
    </submittedName>
</protein>
<reference evidence="3" key="1">
    <citation type="submission" date="2018-04" db="EMBL/GenBank/DDBJ databases">
        <authorList>
            <person name="Lucker S."/>
            <person name="Sakoula D."/>
        </authorList>
    </citation>
    <scope>NUCLEOTIDE SEQUENCE [LARGE SCALE GENOMIC DNA]</scope>
</reference>
<evidence type="ECO:0000256" key="1">
    <source>
        <dbReference type="SAM" id="MobiDB-lite"/>
    </source>
</evidence>
<evidence type="ECO:0000313" key="3">
    <source>
        <dbReference type="Proteomes" id="UP000248168"/>
    </source>
</evidence>
<organism evidence="2 3">
    <name type="scientific">Nitrospira lenta</name>
    <dbReference type="NCBI Taxonomy" id="1436998"/>
    <lineage>
        <taxon>Bacteria</taxon>
        <taxon>Pseudomonadati</taxon>
        <taxon>Nitrospirota</taxon>
        <taxon>Nitrospiria</taxon>
        <taxon>Nitrospirales</taxon>
        <taxon>Nitrospiraceae</taxon>
        <taxon>Nitrospira</taxon>
    </lineage>
</organism>
<proteinExistence type="predicted"/>
<dbReference type="InParanoid" id="A0A330L8C9"/>
<feature type="compositionally biased region" description="Basic residues" evidence="1">
    <location>
        <begin position="1"/>
        <end position="11"/>
    </location>
</feature>
<keyword evidence="3" id="KW-1185">Reference proteome</keyword>
<dbReference type="EMBL" id="OUNR01000016">
    <property type="protein sequence ID" value="SPP65236.1"/>
    <property type="molecule type" value="Genomic_DNA"/>
</dbReference>
<dbReference type="Proteomes" id="UP000248168">
    <property type="component" value="Unassembled WGS sequence"/>
</dbReference>
<dbReference type="AlphaFoldDB" id="A0A330L8C9"/>
<sequence>MKCMGRTRRPITARTSGIGPVLRISSTRVKKPDGAAQDGSRITRGRREDDDDSDTEDGPIPPHEPVGGWNVESQRVRLLAAGPSERDRNPPRRAQ</sequence>